<dbReference type="Proteomes" id="UP000037069">
    <property type="component" value="Unassembled WGS sequence"/>
</dbReference>
<sequence>MTTFIEIISFHDVTVLMRILVVWKIDFSNCFKMLVLQTPPAVLLLCCSNNNDWKEFRIPETLLFLLFVFYFCYDSTSLKSGMPRNYMLLLLRYAGLSQAEGGRLFRESSELLQLLNIGKRSKSESSDDDNNTIAANPKKDEVEQMEKWRNRSEAKRFRFPEELTTKNNPKNRSQAILHSKGDNAKKYTPMTTTSAKSTPKGKI</sequence>
<accession>A0A0L0BZK8</accession>
<reference evidence="2 3" key="1">
    <citation type="journal article" date="2015" name="Nat. Commun.">
        <title>Lucilia cuprina genome unlocks parasitic fly biology to underpin future interventions.</title>
        <authorList>
            <person name="Anstead C.A."/>
            <person name="Korhonen P.K."/>
            <person name="Young N.D."/>
            <person name="Hall R.S."/>
            <person name="Jex A.R."/>
            <person name="Murali S.C."/>
            <person name="Hughes D.S."/>
            <person name="Lee S.F."/>
            <person name="Perry T."/>
            <person name="Stroehlein A.J."/>
            <person name="Ansell B.R."/>
            <person name="Breugelmans B."/>
            <person name="Hofmann A."/>
            <person name="Qu J."/>
            <person name="Dugan S."/>
            <person name="Lee S.L."/>
            <person name="Chao H."/>
            <person name="Dinh H."/>
            <person name="Han Y."/>
            <person name="Doddapaneni H.V."/>
            <person name="Worley K.C."/>
            <person name="Muzny D.M."/>
            <person name="Ioannidis P."/>
            <person name="Waterhouse R.M."/>
            <person name="Zdobnov E.M."/>
            <person name="James P.J."/>
            <person name="Bagnall N.H."/>
            <person name="Kotze A.C."/>
            <person name="Gibbs R.A."/>
            <person name="Richards S."/>
            <person name="Batterham P."/>
            <person name="Gasser R.B."/>
        </authorList>
    </citation>
    <scope>NUCLEOTIDE SEQUENCE [LARGE SCALE GENOMIC DNA]</scope>
    <source>
        <strain evidence="2 3">LS</strain>
        <tissue evidence="2">Full body</tissue>
    </source>
</reference>
<dbReference type="EMBL" id="JRES01001119">
    <property type="protein sequence ID" value="KNC25406.1"/>
    <property type="molecule type" value="Genomic_DNA"/>
</dbReference>
<feature type="region of interest" description="Disordered" evidence="1">
    <location>
        <begin position="121"/>
        <end position="203"/>
    </location>
</feature>
<name>A0A0L0BZK8_LUCCU</name>
<evidence type="ECO:0000313" key="3">
    <source>
        <dbReference type="Proteomes" id="UP000037069"/>
    </source>
</evidence>
<dbReference type="AlphaFoldDB" id="A0A0L0BZK8"/>
<evidence type="ECO:0000313" key="2">
    <source>
        <dbReference type="EMBL" id="KNC25406.1"/>
    </source>
</evidence>
<feature type="compositionally biased region" description="Basic and acidic residues" evidence="1">
    <location>
        <begin position="137"/>
        <end position="164"/>
    </location>
</feature>
<protein>
    <submittedName>
        <fullName evidence="2">Uncharacterized protein</fullName>
    </submittedName>
</protein>
<feature type="compositionally biased region" description="Polar residues" evidence="1">
    <location>
        <begin position="165"/>
        <end position="176"/>
    </location>
</feature>
<evidence type="ECO:0000256" key="1">
    <source>
        <dbReference type="SAM" id="MobiDB-lite"/>
    </source>
</evidence>
<organism evidence="2 3">
    <name type="scientific">Lucilia cuprina</name>
    <name type="common">Green bottle fly</name>
    <name type="synonym">Australian sheep blowfly</name>
    <dbReference type="NCBI Taxonomy" id="7375"/>
    <lineage>
        <taxon>Eukaryota</taxon>
        <taxon>Metazoa</taxon>
        <taxon>Ecdysozoa</taxon>
        <taxon>Arthropoda</taxon>
        <taxon>Hexapoda</taxon>
        <taxon>Insecta</taxon>
        <taxon>Pterygota</taxon>
        <taxon>Neoptera</taxon>
        <taxon>Endopterygota</taxon>
        <taxon>Diptera</taxon>
        <taxon>Brachycera</taxon>
        <taxon>Muscomorpha</taxon>
        <taxon>Oestroidea</taxon>
        <taxon>Calliphoridae</taxon>
        <taxon>Luciliinae</taxon>
        <taxon>Lucilia</taxon>
    </lineage>
</organism>
<proteinExistence type="predicted"/>
<comment type="caution">
    <text evidence="2">The sequence shown here is derived from an EMBL/GenBank/DDBJ whole genome shotgun (WGS) entry which is preliminary data.</text>
</comment>
<gene>
    <name evidence="2" type="ORF">FF38_07596</name>
</gene>
<keyword evidence="3" id="KW-1185">Reference proteome</keyword>